<dbReference type="Proteomes" id="UP000241158">
    <property type="component" value="Unassembled WGS sequence"/>
</dbReference>
<dbReference type="RefSeq" id="WP_106716604.1">
    <property type="nucleotide sequence ID" value="NZ_JACHXT010000001.1"/>
</dbReference>
<keyword evidence="6 9" id="KW-0443">Lipid metabolism</keyword>
<sequence>MSDNVKADRLGVADIQKLLANLPHRYPFLLIDRIVDIDGDVSATGIKNVSINEPHFAGHFPELPIMPGVLIIEAMAQTAGAIVLFHNGSGKPGKVFFMTIDNAKFRKPVVPGDQLKLRVTKLKQRGSIHKYACIAEVDGVKVAEAEVAAMVGFPDEDETGA</sequence>
<dbReference type="GO" id="GO:0009245">
    <property type="term" value="P:lipid A biosynthetic process"/>
    <property type="evidence" value="ECO:0007669"/>
    <property type="project" value="UniProtKB-UniRule"/>
</dbReference>
<dbReference type="GO" id="GO:0019171">
    <property type="term" value="F:(3R)-hydroxyacyl-[acyl-carrier-protein] dehydratase activity"/>
    <property type="evidence" value="ECO:0007669"/>
    <property type="project" value="UniProtKB-EC"/>
</dbReference>
<dbReference type="GO" id="GO:0005737">
    <property type="term" value="C:cytoplasm"/>
    <property type="evidence" value="ECO:0007669"/>
    <property type="project" value="UniProtKB-SubCell"/>
</dbReference>
<evidence type="ECO:0000256" key="7">
    <source>
        <dbReference type="ARBA" id="ARBA00023239"/>
    </source>
</evidence>
<accession>A0A2P7AVA5</accession>
<evidence type="ECO:0000256" key="4">
    <source>
        <dbReference type="ARBA" id="ARBA00022516"/>
    </source>
</evidence>
<dbReference type="InterPro" id="IPR013114">
    <property type="entry name" value="FabA_FabZ"/>
</dbReference>
<dbReference type="EMBL" id="PGGN01000002">
    <property type="protein sequence ID" value="PSH58152.1"/>
    <property type="molecule type" value="Genomic_DNA"/>
</dbReference>
<evidence type="ECO:0000256" key="9">
    <source>
        <dbReference type="HAMAP-Rule" id="MF_00406"/>
    </source>
</evidence>
<dbReference type="AlphaFoldDB" id="A0A2P7AVA5"/>
<organism evidence="10 11">
    <name type="scientific">Phyllobacterium endophyticum</name>
    <dbReference type="NCBI Taxonomy" id="1149773"/>
    <lineage>
        <taxon>Bacteria</taxon>
        <taxon>Pseudomonadati</taxon>
        <taxon>Pseudomonadota</taxon>
        <taxon>Alphaproteobacteria</taxon>
        <taxon>Hyphomicrobiales</taxon>
        <taxon>Phyllobacteriaceae</taxon>
        <taxon>Phyllobacterium</taxon>
    </lineage>
</organism>
<proteinExistence type="inferred from homology"/>
<name>A0A2P7AVA5_9HYPH</name>
<evidence type="ECO:0000256" key="5">
    <source>
        <dbReference type="ARBA" id="ARBA00022556"/>
    </source>
</evidence>
<keyword evidence="3 9" id="KW-0963">Cytoplasm</keyword>
<dbReference type="NCBIfam" id="NF000582">
    <property type="entry name" value="PRK00006.1"/>
    <property type="match status" value="1"/>
</dbReference>
<dbReference type="HAMAP" id="MF_00406">
    <property type="entry name" value="FabZ"/>
    <property type="match status" value="1"/>
</dbReference>
<evidence type="ECO:0000313" key="11">
    <source>
        <dbReference type="Proteomes" id="UP000241158"/>
    </source>
</evidence>
<comment type="subcellular location">
    <subcellularLocation>
        <location evidence="1 9">Cytoplasm</location>
    </subcellularLocation>
</comment>
<comment type="caution">
    <text evidence="10">The sequence shown here is derived from an EMBL/GenBank/DDBJ whole genome shotgun (WGS) entry which is preliminary data.</text>
</comment>
<dbReference type="InterPro" id="IPR029069">
    <property type="entry name" value="HotDog_dom_sf"/>
</dbReference>
<dbReference type="PANTHER" id="PTHR30272">
    <property type="entry name" value="3-HYDROXYACYL-[ACYL-CARRIER-PROTEIN] DEHYDRATASE"/>
    <property type="match status" value="1"/>
</dbReference>
<dbReference type="InterPro" id="IPR010084">
    <property type="entry name" value="FabZ"/>
</dbReference>
<keyword evidence="4 9" id="KW-0444">Lipid biosynthesis</keyword>
<dbReference type="EC" id="4.2.1.59" evidence="9"/>
<dbReference type="Gene3D" id="3.10.129.10">
    <property type="entry name" value="Hotdog Thioesterase"/>
    <property type="match status" value="1"/>
</dbReference>
<comment type="catalytic activity">
    <reaction evidence="9">
        <text>a (3R)-hydroxyacyl-[ACP] = a (2E)-enoyl-[ACP] + H2O</text>
        <dbReference type="Rhea" id="RHEA:13097"/>
        <dbReference type="Rhea" id="RHEA-COMP:9925"/>
        <dbReference type="Rhea" id="RHEA-COMP:9945"/>
        <dbReference type="ChEBI" id="CHEBI:15377"/>
        <dbReference type="ChEBI" id="CHEBI:78784"/>
        <dbReference type="ChEBI" id="CHEBI:78827"/>
        <dbReference type="EC" id="4.2.1.59"/>
    </reaction>
</comment>
<keyword evidence="11" id="KW-1185">Reference proteome</keyword>
<dbReference type="CDD" id="cd01288">
    <property type="entry name" value="FabZ"/>
    <property type="match status" value="1"/>
</dbReference>
<dbReference type="FunFam" id="3.10.129.10:FF:000001">
    <property type="entry name" value="3-hydroxyacyl-[acyl-carrier-protein] dehydratase FabZ"/>
    <property type="match status" value="1"/>
</dbReference>
<evidence type="ECO:0000256" key="6">
    <source>
        <dbReference type="ARBA" id="ARBA00023098"/>
    </source>
</evidence>
<evidence type="ECO:0000256" key="1">
    <source>
        <dbReference type="ARBA" id="ARBA00004496"/>
    </source>
</evidence>
<evidence type="ECO:0000256" key="8">
    <source>
        <dbReference type="ARBA" id="ARBA00025049"/>
    </source>
</evidence>
<comment type="function">
    <text evidence="8 9">Involved in unsaturated fatty acids biosynthesis. Catalyzes the dehydration of short chain beta-hydroxyacyl-ACPs and long chain saturated and unsaturated beta-hydroxyacyl-ACPs.</text>
</comment>
<keyword evidence="7 9" id="KW-0456">Lyase</keyword>
<dbReference type="OrthoDB" id="9772788at2"/>
<comment type="similarity">
    <text evidence="2 9">Belongs to the thioester dehydratase family. FabZ subfamily.</text>
</comment>
<evidence type="ECO:0000313" key="10">
    <source>
        <dbReference type="EMBL" id="PSH58152.1"/>
    </source>
</evidence>
<feature type="active site" evidence="9">
    <location>
        <position position="59"/>
    </location>
</feature>
<evidence type="ECO:0000256" key="2">
    <source>
        <dbReference type="ARBA" id="ARBA00009174"/>
    </source>
</evidence>
<gene>
    <name evidence="9 10" type="primary">fabZ</name>
    <name evidence="10" type="ORF">CU100_10950</name>
</gene>
<reference evidence="11" key="1">
    <citation type="submission" date="2017-11" db="EMBL/GenBank/DDBJ databases">
        <authorList>
            <person name="Kuznetsova I."/>
            <person name="Sazanova A."/>
            <person name="Chirak E."/>
            <person name="Safronova V."/>
            <person name="Willems A."/>
        </authorList>
    </citation>
    <scope>NUCLEOTIDE SEQUENCE [LARGE SCALE GENOMIC DNA]</scope>
    <source>
        <strain evidence="11">PEPV15</strain>
    </source>
</reference>
<dbReference type="SUPFAM" id="SSF54637">
    <property type="entry name" value="Thioesterase/thiol ester dehydrase-isomerase"/>
    <property type="match status" value="1"/>
</dbReference>
<dbReference type="Pfam" id="PF07977">
    <property type="entry name" value="FabA"/>
    <property type="match status" value="1"/>
</dbReference>
<dbReference type="GO" id="GO:0006633">
    <property type="term" value="P:fatty acid biosynthetic process"/>
    <property type="evidence" value="ECO:0007669"/>
    <property type="project" value="UniProtKB-UniRule"/>
</dbReference>
<protein>
    <recommendedName>
        <fullName evidence="9">3-hydroxyacyl-[acyl-carrier-protein] dehydratase FabZ</fullName>
        <ecNumber evidence="9">4.2.1.59</ecNumber>
    </recommendedName>
    <alternativeName>
        <fullName evidence="9">(3R)-hydroxymyristoyl-[acyl-carrier-protein] dehydratase</fullName>
        <shortName evidence="9">(3R)-hydroxymyristoyl-ACP dehydrase</shortName>
    </alternativeName>
    <alternativeName>
        <fullName evidence="9">Beta-hydroxyacyl-ACP dehydratase</fullName>
    </alternativeName>
</protein>
<evidence type="ECO:0000256" key="3">
    <source>
        <dbReference type="ARBA" id="ARBA00022490"/>
    </source>
</evidence>
<dbReference type="PANTHER" id="PTHR30272:SF1">
    <property type="entry name" value="3-HYDROXYACYL-[ACYL-CARRIER-PROTEIN] DEHYDRATASE"/>
    <property type="match status" value="1"/>
</dbReference>
<keyword evidence="5 9" id="KW-0441">Lipid A biosynthesis</keyword>
<dbReference type="GO" id="GO:0016020">
    <property type="term" value="C:membrane"/>
    <property type="evidence" value="ECO:0007669"/>
    <property type="project" value="GOC"/>
</dbReference>
<dbReference type="NCBIfam" id="TIGR01750">
    <property type="entry name" value="fabZ"/>
    <property type="match status" value="1"/>
</dbReference>